<evidence type="ECO:0000259" key="10">
    <source>
        <dbReference type="Pfam" id="PF03900"/>
    </source>
</evidence>
<reference evidence="11 12" key="1">
    <citation type="submission" date="2016-12" db="EMBL/GenBank/DDBJ databases">
        <title>Candidatus Reconcilibacillus cellulovorans genome.</title>
        <authorList>
            <person name="Kolinko S."/>
            <person name="Wu Y.-W."/>
            <person name="Tachea F."/>
            <person name="Denzel E."/>
            <person name="Hiras J."/>
            <person name="Baecker N."/>
            <person name="Chan L.J."/>
            <person name="Eichorst S.A."/>
            <person name="Frey D."/>
            <person name="Adams P.D."/>
            <person name="Pray T."/>
            <person name="Tanjore D."/>
            <person name="Petzold C.J."/>
            <person name="Gladden J.M."/>
            <person name="Simmons B.A."/>
            <person name="Singer S.W."/>
        </authorList>
    </citation>
    <scope>NUCLEOTIDE SEQUENCE [LARGE SCALE GENOMIC DNA]</scope>
    <source>
        <strain evidence="11">JTherm</strain>
    </source>
</reference>
<evidence type="ECO:0000256" key="7">
    <source>
        <dbReference type="ARBA" id="ARBA00048169"/>
    </source>
</evidence>
<name>A0A2A6E1X6_9BACL</name>
<dbReference type="PANTHER" id="PTHR11557">
    <property type="entry name" value="PORPHOBILINOGEN DEAMINASE"/>
    <property type="match status" value="1"/>
</dbReference>
<comment type="catalytic activity">
    <reaction evidence="7 8">
        <text>4 porphobilinogen + H2O = hydroxymethylbilane + 4 NH4(+)</text>
        <dbReference type="Rhea" id="RHEA:13185"/>
        <dbReference type="ChEBI" id="CHEBI:15377"/>
        <dbReference type="ChEBI" id="CHEBI:28938"/>
        <dbReference type="ChEBI" id="CHEBI:57845"/>
        <dbReference type="ChEBI" id="CHEBI:58126"/>
        <dbReference type="EC" id="2.5.1.61"/>
    </reaction>
</comment>
<dbReference type="SUPFAM" id="SSF53850">
    <property type="entry name" value="Periplasmic binding protein-like II"/>
    <property type="match status" value="1"/>
</dbReference>
<dbReference type="EC" id="2.5.1.61" evidence="8"/>
<evidence type="ECO:0000256" key="6">
    <source>
        <dbReference type="ARBA" id="ARBA00023244"/>
    </source>
</evidence>
<evidence type="ECO:0000256" key="3">
    <source>
        <dbReference type="ARBA" id="ARBA00005638"/>
    </source>
</evidence>
<dbReference type="InterPro" id="IPR022418">
    <property type="entry name" value="Porphobilinogen_deaminase_C"/>
</dbReference>
<comment type="subunit">
    <text evidence="4 8">Monomer.</text>
</comment>
<proteinExistence type="inferred from homology"/>
<feature type="domain" description="Porphobilinogen deaminase N-terminal" evidence="9">
    <location>
        <begin position="4"/>
        <end position="217"/>
    </location>
</feature>
<dbReference type="GO" id="GO:0006782">
    <property type="term" value="P:protoporphyrinogen IX biosynthetic process"/>
    <property type="evidence" value="ECO:0007669"/>
    <property type="project" value="UniProtKB-UniRule"/>
</dbReference>
<dbReference type="NCBIfam" id="TIGR00212">
    <property type="entry name" value="hemC"/>
    <property type="match status" value="1"/>
</dbReference>
<comment type="miscellaneous">
    <text evidence="8">The porphobilinogen subunits are added to the dipyrromethane group.</text>
</comment>
<dbReference type="Gene3D" id="3.30.160.40">
    <property type="entry name" value="Porphobilinogen deaminase, C-terminal domain"/>
    <property type="match status" value="1"/>
</dbReference>
<dbReference type="EMBL" id="MOXJ01000006">
    <property type="protein sequence ID" value="PDO11024.1"/>
    <property type="molecule type" value="Genomic_DNA"/>
</dbReference>
<dbReference type="FunFam" id="3.40.190.10:FF:000086">
    <property type="entry name" value="Probable porphobilinogen deaminase"/>
    <property type="match status" value="1"/>
</dbReference>
<evidence type="ECO:0000256" key="1">
    <source>
        <dbReference type="ARBA" id="ARBA00002869"/>
    </source>
</evidence>
<evidence type="ECO:0000313" key="11">
    <source>
        <dbReference type="EMBL" id="PDO11024.1"/>
    </source>
</evidence>
<sequence>MRTIVVGSRRSALAMTQTRQVIARLEAAAASDGASARPAFVIREIVTKGDRISDRPLTDIGGKALFVKEIEQALLAGEIDFAVHSMKDMPSDLPDGLVIAAVPEREDPRDCLVSASGLDLERLPSGSRIGTSSLRRALQLKAFRPDLEVGFLRGNLDTRLRKLEAGEFDAVVVAAAGMHRMGWAHRITQYLDYNVCLPHIGQGALAIECRADDAETMAMLATIHHEPTAKAVSAERAFMARLGGGCETPLGAYARLENGRVVLEGFVASPDGSVFLRERAEGGDPETVGAELADRLLMRGAGRLSSAPDVGSRPPKG</sequence>
<accession>A0A2A6E1X6</accession>
<dbReference type="Pfam" id="PF01379">
    <property type="entry name" value="Porphobil_deam"/>
    <property type="match status" value="1"/>
</dbReference>
<dbReference type="PIRSF" id="PIRSF001438">
    <property type="entry name" value="4pyrrol_synth_OHMeBilane_synth"/>
    <property type="match status" value="1"/>
</dbReference>
<evidence type="ECO:0000256" key="2">
    <source>
        <dbReference type="ARBA" id="ARBA00004735"/>
    </source>
</evidence>
<keyword evidence="5 8" id="KW-0808">Transferase</keyword>
<dbReference type="CDD" id="cd13646">
    <property type="entry name" value="PBP2_EcHMBS_like"/>
    <property type="match status" value="1"/>
</dbReference>
<evidence type="ECO:0000256" key="5">
    <source>
        <dbReference type="ARBA" id="ARBA00022679"/>
    </source>
</evidence>
<evidence type="ECO:0000259" key="9">
    <source>
        <dbReference type="Pfam" id="PF01379"/>
    </source>
</evidence>
<evidence type="ECO:0000313" key="12">
    <source>
        <dbReference type="Proteomes" id="UP000243688"/>
    </source>
</evidence>
<dbReference type="PROSITE" id="PS00533">
    <property type="entry name" value="PORPHOBILINOGEN_DEAM"/>
    <property type="match status" value="1"/>
</dbReference>
<dbReference type="GO" id="GO:0004418">
    <property type="term" value="F:hydroxymethylbilane synthase activity"/>
    <property type="evidence" value="ECO:0007669"/>
    <property type="project" value="UniProtKB-UniRule"/>
</dbReference>
<comment type="pathway">
    <text evidence="2">Porphyrin-containing compound metabolism; protoporphyrin-IX biosynthesis; coproporphyrinogen-III from 5-aminolevulinate: step 2/4.</text>
</comment>
<dbReference type="SUPFAM" id="SSF54782">
    <property type="entry name" value="Porphobilinogen deaminase (hydroxymethylbilane synthase), C-terminal domain"/>
    <property type="match status" value="1"/>
</dbReference>
<evidence type="ECO:0000256" key="8">
    <source>
        <dbReference type="HAMAP-Rule" id="MF_00260"/>
    </source>
</evidence>
<evidence type="ECO:0000256" key="4">
    <source>
        <dbReference type="ARBA" id="ARBA00011245"/>
    </source>
</evidence>
<dbReference type="PRINTS" id="PR00151">
    <property type="entry name" value="PORPHBDMNASE"/>
</dbReference>
<dbReference type="InterPro" id="IPR000860">
    <property type="entry name" value="HemC"/>
</dbReference>
<comment type="caution">
    <text evidence="11">The sequence shown here is derived from an EMBL/GenBank/DDBJ whole genome shotgun (WGS) entry which is preliminary data.</text>
</comment>
<dbReference type="InterPro" id="IPR022419">
    <property type="entry name" value="Porphobilin_deaminase_cofac_BS"/>
</dbReference>
<dbReference type="PANTHER" id="PTHR11557:SF0">
    <property type="entry name" value="PORPHOBILINOGEN DEAMINASE"/>
    <property type="match status" value="1"/>
</dbReference>
<dbReference type="Proteomes" id="UP000243688">
    <property type="component" value="Unassembled WGS sequence"/>
</dbReference>
<feature type="modified residue" description="S-(dipyrrolylmethanemethyl)cysteine" evidence="8">
    <location>
        <position position="246"/>
    </location>
</feature>
<dbReference type="Gene3D" id="3.40.190.10">
    <property type="entry name" value="Periplasmic binding protein-like II"/>
    <property type="match status" value="2"/>
</dbReference>
<dbReference type="AlphaFoldDB" id="A0A2A6E1X6"/>
<dbReference type="HAMAP" id="MF_00260">
    <property type="entry name" value="Porphobil_deam"/>
    <property type="match status" value="1"/>
</dbReference>
<comment type="cofactor">
    <cofactor evidence="8">
        <name>dipyrromethane</name>
        <dbReference type="ChEBI" id="CHEBI:60342"/>
    </cofactor>
    <text evidence="8">Binds 1 dipyrromethane group covalently.</text>
</comment>
<protein>
    <recommendedName>
        <fullName evidence="8">Porphobilinogen deaminase</fullName>
        <shortName evidence="8">PBG</shortName>
        <ecNumber evidence="8">2.5.1.61</ecNumber>
    </recommendedName>
    <alternativeName>
        <fullName evidence="8">Hydroxymethylbilane synthase</fullName>
        <shortName evidence="8">HMBS</shortName>
    </alternativeName>
    <alternativeName>
        <fullName evidence="8">Pre-uroporphyrinogen synthase</fullName>
    </alternativeName>
</protein>
<dbReference type="InterPro" id="IPR022417">
    <property type="entry name" value="Porphobilin_deaminase_N"/>
</dbReference>
<dbReference type="GO" id="GO:0005737">
    <property type="term" value="C:cytoplasm"/>
    <property type="evidence" value="ECO:0007669"/>
    <property type="project" value="UniProtKB-UniRule"/>
</dbReference>
<keyword evidence="6 8" id="KW-0627">Porphyrin biosynthesis</keyword>
<feature type="domain" description="Porphobilinogen deaminase C-terminal" evidence="10">
    <location>
        <begin position="230"/>
        <end position="297"/>
    </location>
</feature>
<dbReference type="InterPro" id="IPR036803">
    <property type="entry name" value="Porphobilinogen_deaminase_C_sf"/>
</dbReference>
<dbReference type="Pfam" id="PF03900">
    <property type="entry name" value="Porphobil_deamC"/>
    <property type="match status" value="1"/>
</dbReference>
<comment type="function">
    <text evidence="1 8">Tetrapolymerization of the monopyrrole PBG into the hydroxymethylbilane pre-uroporphyrinogen in several discrete steps.</text>
</comment>
<dbReference type="FunFam" id="3.40.190.10:FF:000005">
    <property type="entry name" value="Porphobilinogen deaminase"/>
    <property type="match status" value="1"/>
</dbReference>
<organism evidence="11 12">
    <name type="scientific">Candidatus Reconcilbacillus cellulovorans</name>
    <dbReference type="NCBI Taxonomy" id="1906605"/>
    <lineage>
        <taxon>Bacteria</taxon>
        <taxon>Bacillati</taxon>
        <taxon>Bacillota</taxon>
        <taxon>Bacilli</taxon>
        <taxon>Bacillales</taxon>
        <taxon>Paenibacillaceae</taxon>
        <taxon>Candidatus Reconcilbacillus</taxon>
    </lineage>
</organism>
<gene>
    <name evidence="8" type="primary">hemC</name>
    <name evidence="11" type="ORF">BLM47_04175</name>
</gene>
<comment type="similarity">
    <text evidence="3 8">Belongs to the HMBS family.</text>
</comment>